<dbReference type="PANTHER" id="PTHR31235">
    <property type="entry name" value="PEROXIDASE 25-RELATED"/>
    <property type="match status" value="1"/>
</dbReference>
<feature type="domain" description="Plant heme peroxidase family profile" evidence="19">
    <location>
        <begin position="64"/>
        <end position="394"/>
    </location>
</feature>
<comment type="catalytic activity">
    <reaction evidence="1 18">
        <text>2 a phenolic donor + H2O2 = 2 a phenolic radical donor + 2 H2O</text>
        <dbReference type="Rhea" id="RHEA:56136"/>
        <dbReference type="ChEBI" id="CHEBI:15377"/>
        <dbReference type="ChEBI" id="CHEBI:16240"/>
        <dbReference type="ChEBI" id="CHEBI:139520"/>
        <dbReference type="ChEBI" id="CHEBI:139521"/>
        <dbReference type="EC" id="1.11.1.7"/>
    </reaction>
</comment>
<feature type="binding site" evidence="15">
    <location>
        <position position="304"/>
    </location>
    <ligand>
        <name>Ca(2+)</name>
        <dbReference type="ChEBI" id="CHEBI:29108"/>
        <label>2</label>
    </ligand>
</feature>
<sequence>MDLWKQMRFFSFMLLVYTTTMDPKWPNPTQIVRFKPSRDIDAIITARFLLRPGPSDDDPTDRGGLEYDYYRESCPQAERIVREMVQEFYRVRPRVIPSLLRLAFHDCFIEGCDASILLDPINGMASEKDVSPNELLKGYDIIEAIKFEIERACPRTVSCADILVLAAREALLTVGGPFYPLETGRRDSMISYAELAEYQLPSPFSDLSEILASFAARGFDEQETVSLLGAHSVGSIHCNFFEDRLYNFSGTNRPDPSLESEFLNLMRSRCSKFPSASSPKLSVAPSPSFRAAGLPAPPMVEPETVMSYEGLGLRQAEDPAFGAPYYQNLLEGRGILFADQQLTGSEETGSWVRAYAWDAALFRKDFAEAMLKLSSLQVLTASRGQIRVNCSKTA</sequence>
<dbReference type="Pfam" id="PF00141">
    <property type="entry name" value="peroxidase"/>
    <property type="match status" value="1"/>
</dbReference>
<dbReference type="InterPro" id="IPR000823">
    <property type="entry name" value="Peroxidase_pln"/>
</dbReference>
<feature type="binding site" description="axial binding residue" evidence="15">
    <location>
        <position position="231"/>
    </location>
    <ligand>
        <name>heme b</name>
        <dbReference type="ChEBI" id="CHEBI:60344"/>
    </ligand>
    <ligandPart>
        <name>Fe</name>
        <dbReference type="ChEBI" id="CHEBI:18248"/>
    </ligandPart>
</feature>
<proteinExistence type="inferred from homology"/>
<keyword evidence="6 18" id="KW-0575">Peroxidase</keyword>
<dbReference type="Proteomes" id="UP000197138">
    <property type="component" value="Unassembled WGS sequence"/>
</dbReference>
<dbReference type="PRINTS" id="PR00458">
    <property type="entry name" value="PEROXIDASE"/>
</dbReference>
<name>A0A218WZS1_PUNGR</name>
<feature type="binding site" evidence="14">
    <location>
        <position position="201"/>
    </location>
    <ligand>
        <name>substrate</name>
    </ligand>
</feature>
<dbReference type="Gene3D" id="1.10.420.10">
    <property type="entry name" value="Peroxidase, domain 2"/>
    <property type="match status" value="1"/>
</dbReference>
<comment type="cofactor">
    <cofactor evidence="15 18">
        <name>heme b</name>
        <dbReference type="ChEBI" id="CHEBI:60344"/>
    </cofactor>
    <text evidence="15 18">Binds 1 heme b (iron(II)-protoporphyrin IX) group per subunit.</text>
</comment>
<keyword evidence="7 18" id="KW-0349">Heme</keyword>
<feature type="disulfide bond" evidence="17">
    <location>
        <begin position="74"/>
        <end position="153"/>
    </location>
</feature>
<comment type="function">
    <text evidence="2">Removal of H(2)O(2), oxidation of toxic reductants, biosynthesis and degradation of lignin, suberization, auxin catabolism, response to environmental stresses such as wounding, pathogen attack and oxidative stress. These functions might be dependent on each isozyme/isoform in each plant tissue.</text>
</comment>
<evidence type="ECO:0000256" key="15">
    <source>
        <dbReference type="PIRSR" id="PIRSR600823-3"/>
    </source>
</evidence>
<dbReference type="SUPFAM" id="SSF48113">
    <property type="entry name" value="Heme-dependent peroxidases"/>
    <property type="match status" value="1"/>
</dbReference>
<feature type="chain" id="PRO_5011823756" description="Peroxidase" evidence="18">
    <location>
        <begin position="19"/>
        <end position="394"/>
    </location>
</feature>
<dbReference type="PRINTS" id="PR00461">
    <property type="entry name" value="PLPEROXIDASE"/>
</dbReference>
<feature type="binding site" evidence="15">
    <location>
        <position position="113"/>
    </location>
    <ligand>
        <name>Ca(2+)</name>
        <dbReference type="ChEBI" id="CHEBI:29108"/>
        <label>1</label>
    </ligand>
</feature>
<keyword evidence="11 17" id="KW-1015">Disulfide bond</keyword>
<evidence type="ECO:0000256" key="10">
    <source>
        <dbReference type="ARBA" id="ARBA00023004"/>
    </source>
</evidence>
<feature type="disulfide bond" evidence="17">
    <location>
        <begin position="107"/>
        <end position="112"/>
    </location>
</feature>
<dbReference type="GO" id="GO:0046872">
    <property type="term" value="F:metal ion binding"/>
    <property type="evidence" value="ECO:0007669"/>
    <property type="project" value="UniProtKB-UniRule"/>
</dbReference>
<evidence type="ECO:0000256" key="4">
    <source>
        <dbReference type="ARBA" id="ARBA00012313"/>
    </source>
</evidence>
<comment type="caution">
    <text evidence="20">The sequence shown here is derived from an EMBL/GenBank/DDBJ whole genome shotgun (WGS) entry which is preliminary data.</text>
</comment>
<evidence type="ECO:0000256" key="13">
    <source>
        <dbReference type="PIRSR" id="PIRSR600823-1"/>
    </source>
</evidence>
<keyword evidence="15 18" id="KW-0106">Calcium</keyword>
<feature type="disulfide bond" evidence="17">
    <location>
        <begin position="159"/>
        <end position="390"/>
    </location>
</feature>
<keyword evidence="8 15" id="KW-0479">Metal-binding</keyword>
<feature type="binding site" evidence="15">
    <location>
        <position position="115"/>
    </location>
    <ligand>
        <name>Ca(2+)</name>
        <dbReference type="ChEBI" id="CHEBI:29108"/>
        <label>1</label>
    </ligand>
</feature>
<evidence type="ECO:0000256" key="9">
    <source>
        <dbReference type="ARBA" id="ARBA00023002"/>
    </source>
</evidence>
<comment type="subcellular location">
    <subcellularLocation>
        <location evidence="18">Secreted</location>
    </subcellularLocation>
</comment>
<feature type="signal peptide" evidence="18">
    <location>
        <begin position="1"/>
        <end position="18"/>
    </location>
</feature>
<dbReference type="InterPro" id="IPR010255">
    <property type="entry name" value="Haem_peroxidase_sf"/>
</dbReference>
<keyword evidence="12 18" id="KW-0376">Hydrogen peroxide</keyword>
<dbReference type="InterPro" id="IPR033905">
    <property type="entry name" value="Secretory_peroxidase"/>
</dbReference>
<dbReference type="FunFam" id="1.10.520.10:FF:000008">
    <property type="entry name" value="Peroxidase"/>
    <property type="match status" value="1"/>
</dbReference>
<dbReference type="GO" id="GO:0006979">
    <property type="term" value="P:response to oxidative stress"/>
    <property type="evidence" value="ECO:0007669"/>
    <property type="project" value="UniProtKB-UniRule"/>
</dbReference>
<evidence type="ECO:0000313" key="21">
    <source>
        <dbReference type="Proteomes" id="UP000197138"/>
    </source>
</evidence>
<dbReference type="GO" id="GO:0042744">
    <property type="term" value="P:hydrogen peroxide catabolic process"/>
    <property type="evidence" value="ECO:0007669"/>
    <property type="project" value="UniProtKB-KW"/>
</dbReference>
<feature type="binding site" evidence="15">
    <location>
        <position position="127"/>
    </location>
    <ligand>
        <name>Ca(2+)</name>
        <dbReference type="ChEBI" id="CHEBI:29108"/>
        <label>1</label>
    </ligand>
</feature>
<feature type="binding site" evidence="15">
    <location>
        <position position="111"/>
    </location>
    <ligand>
        <name>Ca(2+)</name>
        <dbReference type="ChEBI" id="CHEBI:29108"/>
        <label>1</label>
    </ligand>
</feature>
<evidence type="ECO:0000256" key="6">
    <source>
        <dbReference type="ARBA" id="ARBA00022559"/>
    </source>
</evidence>
<dbReference type="AlphaFoldDB" id="A0A218WZS1"/>
<evidence type="ECO:0000256" key="5">
    <source>
        <dbReference type="ARBA" id="ARBA00022525"/>
    </source>
</evidence>
<keyword evidence="10 15" id="KW-0408">Iron</keyword>
<evidence type="ECO:0000256" key="2">
    <source>
        <dbReference type="ARBA" id="ARBA00002322"/>
    </source>
</evidence>
<dbReference type="InterPro" id="IPR019793">
    <property type="entry name" value="Peroxidases_heam-ligand_BS"/>
</dbReference>
<evidence type="ECO:0000256" key="17">
    <source>
        <dbReference type="PIRSR" id="PIRSR600823-5"/>
    </source>
</evidence>
<gene>
    <name evidence="20" type="ORF">CDL15_Pgr014992</name>
</gene>
<dbReference type="CDD" id="cd00693">
    <property type="entry name" value="secretory_peroxidase"/>
    <property type="match status" value="1"/>
</dbReference>
<evidence type="ECO:0000256" key="7">
    <source>
        <dbReference type="ARBA" id="ARBA00022617"/>
    </source>
</evidence>
<feature type="disulfide bond" evidence="17">
    <location>
        <begin position="238"/>
        <end position="270"/>
    </location>
</feature>
<dbReference type="InterPro" id="IPR002016">
    <property type="entry name" value="Haem_peroxidase"/>
</dbReference>
<evidence type="ECO:0000256" key="18">
    <source>
        <dbReference type="RuleBase" id="RU362060"/>
    </source>
</evidence>
<dbReference type="EMBL" id="MTKT01002501">
    <property type="protein sequence ID" value="OWM78173.1"/>
    <property type="molecule type" value="Genomic_DNA"/>
</dbReference>
<reference evidence="21" key="1">
    <citation type="journal article" date="2017" name="Plant J.">
        <title>The pomegranate (Punica granatum L.) genome and the genomics of punicalagin biosynthesis.</title>
        <authorList>
            <person name="Qin G."/>
            <person name="Xu C."/>
            <person name="Ming R."/>
            <person name="Tang H."/>
            <person name="Guyot R."/>
            <person name="Kramer E.M."/>
            <person name="Hu Y."/>
            <person name="Yi X."/>
            <person name="Qi Y."/>
            <person name="Xu X."/>
            <person name="Gao Z."/>
            <person name="Pan H."/>
            <person name="Jian J."/>
            <person name="Tian Y."/>
            <person name="Yue Z."/>
            <person name="Xu Y."/>
        </authorList>
    </citation>
    <scope>NUCLEOTIDE SEQUENCE [LARGE SCALE GENOMIC DNA]</scope>
    <source>
        <strain evidence="21">cv. Dabenzi</strain>
    </source>
</reference>
<protein>
    <recommendedName>
        <fullName evidence="4 18">Peroxidase</fullName>
        <ecNumber evidence="4 18">1.11.1.7</ecNumber>
    </recommendedName>
</protein>
<evidence type="ECO:0000256" key="16">
    <source>
        <dbReference type="PIRSR" id="PIRSR600823-4"/>
    </source>
</evidence>
<comment type="similarity">
    <text evidence="3">Belongs to the peroxidase family. Ascorbate peroxidase subfamily.</text>
</comment>
<dbReference type="GO" id="GO:0140825">
    <property type="term" value="F:lactoperoxidase activity"/>
    <property type="evidence" value="ECO:0007669"/>
    <property type="project" value="UniProtKB-EC"/>
</dbReference>
<dbReference type="PROSITE" id="PS00435">
    <property type="entry name" value="PEROXIDASE_1"/>
    <property type="match status" value="1"/>
</dbReference>
<evidence type="ECO:0000313" key="20">
    <source>
        <dbReference type="EMBL" id="OWM78173.1"/>
    </source>
</evidence>
<evidence type="ECO:0000256" key="11">
    <source>
        <dbReference type="ARBA" id="ARBA00023157"/>
    </source>
</evidence>
<keyword evidence="9 18" id="KW-0560">Oxidoreductase</keyword>
<evidence type="ECO:0000256" key="1">
    <source>
        <dbReference type="ARBA" id="ARBA00000189"/>
    </source>
</evidence>
<feature type="binding site" evidence="15">
    <location>
        <position position="106"/>
    </location>
    <ligand>
        <name>Ca(2+)</name>
        <dbReference type="ChEBI" id="CHEBI:29108"/>
        <label>1</label>
    </ligand>
</feature>
<evidence type="ECO:0000256" key="8">
    <source>
        <dbReference type="ARBA" id="ARBA00022723"/>
    </source>
</evidence>
<feature type="active site" description="Proton acceptor" evidence="13">
    <location>
        <position position="105"/>
    </location>
</feature>
<comment type="cofactor">
    <cofactor evidence="15 18">
        <name>Ca(2+)</name>
        <dbReference type="ChEBI" id="CHEBI:29108"/>
    </cofactor>
    <text evidence="15 18">Binds 2 calcium ions per subunit.</text>
</comment>
<keyword evidence="18" id="KW-0732">Signal</keyword>
<comment type="similarity">
    <text evidence="18">Belongs to the peroxidase family. Classical plant (class III) peroxidase subfamily.</text>
</comment>
<keyword evidence="5 18" id="KW-0964">Secreted</keyword>
<dbReference type="GO" id="GO:0020037">
    <property type="term" value="F:heme binding"/>
    <property type="evidence" value="ECO:0007669"/>
    <property type="project" value="UniProtKB-UniRule"/>
</dbReference>
<dbReference type="GO" id="GO:0005576">
    <property type="term" value="C:extracellular region"/>
    <property type="evidence" value="ECO:0007669"/>
    <property type="project" value="UniProtKB-SubCell"/>
</dbReference>
<accession>A0A218WZS1</accession>
<dbReference type="Gene3D" id="1.10.520.10">
    <property type="match status" value="1"/>
</dbReference>
<dbReference type="EC" id="1.11.1.7" evidence="4 18"/>
<organism evidence="20 21">
    <name type="scientific">Punica granatum</name>
    <name type="common">Pomegranate</name>
    <dbReference type="NCBI Taxonomy" id="22663"/>
    <lineage>
        <taxon>Eukaryota</taxon>
        <taxon>Viridiplantae</taxon>
        <taxon>Streptophyta</taxon>
        <taxon>Embryophyta</taxon>
        <taxon>Tracheophyta</taxon>
        <taxon>Spermatophyta</taxon>
        <taxon>Magnoliopsida</taxon>
        <taxon>eudicotyledons</taxon>
        <taxon>Gunneridae</taxon>
        <taxon>Pentapetalae</taxon>
        <taxon>rosids</taxon>
        <taxon>malvids</taxon>
        <taxon>Myrtales</taxon>
        <taxon>Lythraceae</taxon>
        <taxon>Punica</taxon>
    </lineage>
</organism>
<evidence type="ECO:0000256" key="3">
    <source>
        <dbReference type="ARBA" id="ARBA00006873"/>
    </source>
</evidence>
<feature type="site" description="Transition state stabilizer" evidence="16">
    <location>
        <position position="101"/>
    </location>
</feature>
<evidence type="ECO:0000256" key="12">
    <source>
        <dbReference type="ARBA" id="ARBA00023324"/>
    </source>
</evidence>
<evidence type="ECO:0000259" key="19">
    <source>
        <dbReference type="PROSITE" id="PS50873"/>
    </source>
</evidence>
<dbReference type="PROSITE" id="PS50873">
    <property type="entry name" value="PEROXIDASE_4"/>
    <property type="match status" value="1"/>
</dbReference>
<evidence type="ECO:0000256" key="14">
    <source>
        <dbReference type="PIRSR" id="PIRSR600823-2"/>
    </source>
</evidence>